<evidence type="ECO:0000313" key="2">
    <source>
        <dbReference type="Proteomes" id="UP001163835"/>
    </source>
</evidence>
<gene>
    <name evidence="1" type="ORF">F5876DRAFT_41859</name>
</gene>
<sequence>MSSALTQSRLSYAAAVVGCVTYGCYFVLAAICLHFQMNHTQRHQKWPWLIYNILIFVVSTIYFIGAAIWSEVEFVETTVNPSEFAGLLSSPLSILKDTASVVNIWLADSLIIYRAYIIWGGSWHIIILPVLIYFSSIGTGIVLLYASAQPNTSFGASAVTHFGTAFWSISVALNIIVTLLIAGRLIMAQHALKHVQVESSSHYNPIIATFAESAALYSISGLFYIAFFVRNNPIFYVFNALFCSMTSIAPTLIILRVALGVAYTKDSIPGATITNPVKFRTAGTRNSIDSTSFDPSTTAVHFAPKATGSGLTHSNDNSVHSLVGHLPT</sequence>
<dbReference type="EMBL" id="MU795103">
    <property type="protein sequence ID" value="KAJ3810413.1"/>
    <property type="molecule type" value="Genomic_DNA"/>
</dbReference>
<reference evidence="1" key="1">
    <citation type="submission" date="2022-09" db="EMBL/GenBank/DDBJ databases">
        <title>A Global Phylogenomic Analysis of the Shiitake Genus Lentinula.</title>
        <authorList>
            <consortium name="DOE Joint Genome Institute"/>
            <person name="Sierra-Patev S."/>
            <person name="Min B."/>
            <person name="Naranjo-Ortiz M."/>
            <person name="Looney B."/>
            <person name="Konkel Z."/>
            <person name="Slot J.C."/>
            <person name="Sakamoto Y."/>
            <person name="Steenwyk J.L."/>
            <person name="Rokas A."/>
            <person name="Carro J."/>
            <person name="Camarero S."/>
            <person name="Ferreira P."/>
            <person name="Molpeceres G."/>
            <person name="Ruiz-Duenas F.J."/>
            <person name="Serrano A."/>
            <person name="Henrissat B."/>
            <person name="Drula E."/>
            <person name="Hughes K.W."/>
            <person name="Mata J.L."/>
            <person name="Ishikawa N.K."/>
            <person name="Vargas-Isla R."/>
            <person name="Ushijima S."/>
            <person name="Smith C.A."/>
            <person name="Ahrendt S."/>
            <person name="Andreopoulos W."/>
            <person name="He G."/>
            <person name="Labutti K."/>
            <person name="Lipzen A."/>
            <person name="Ng V."/>
            <person name="Riley R."/>
            <person name="Sandor L."/>
            <person name="Barry K."/>
            <person name="Martinez A.T."/>
            <person name="Xiao Y."/>
            <person name="Gibbons J.G."/>
            <person name="Terashima K."/>
            <person name="Grigoriev I.V."/>
            <person name="Hibbett D.S."/>
        </authorList>
    </citation>
    <scope>NUCLEOTIDE SEQUENCE</scope>
    <source>
        <strain evidence="1">TMI1499</strain>
    </source>
</reference>
<accession>A0ACC1U0G5</accession>
<evidence type="ECO:0000313" key="1">
    <source>
        <dbReference type="EMBL" id="KAJ3810413.1"/>
    </source>
</evidence>
<keyword evidence="2" id="KW-1185">Reference proteome</keyword>
<proteinExistence type="predicted"/>
<protein>
    <submittedName>
        <fullName evidence="1">Uncharacterized protein</fullName>
    </submittedName>
</protein>
<dbReference type="Proteomes" id="UP001163835">
    <property type="component" value="Unassembled WGS sequence"/>
</dbReference>
<comment type="caution">
    <text evidence="1">The sequence shown here is derived from an EMBL/GenBank/DDBJ whole genome shotgun (WGS) entry which is preliminary data.</text>
</comment>
<organism evidence="1 2">
    <name type="scientific">Lentinula aff. lateritia</name>
    <dbReference type="NCBI Taxonomy" id="2804960"/>
    <lineage>
        <taxon>Eukaryota</taxon>
        <taxon>Fungi</taxon>
        <taxon>Dikarya</taxon>
        <taxon>Basidiomycota</taxon>
        <taxon>Agaricomycotina</taxon>
        <taxon>Agaricomycetes</taxon>
        <taxon>Agaricomycetidae</taxon>
        <taxon>Agaricales</taxon>
        <taxon>Marasmiineae</taxon>
        <taxon>Omphalotaceae</taxon>
        <taxon>Lentinula</taxon>
    </lineage>
</organism>
<name>A0ACC1U0G5_9AGAR</name>